<dbReference type="InterPro" id="IPR055414">
    <property type="entry name" value="LRR_R13L4/SHOC2-like"/>
</dbReference>
<dbReference type="SMART" id="SM00365">
    <property type="entry name" value="LRR_SD22"/>
    <property type="match status" value="5"/>
</dbReference>
<keyword evidence="4" id="KW-0472">Membrane</keyword>
<evidence type="ECO:0000259" key="5">
    <source>
        <dbReference type="Pfam" id="PF23598"/>
    </source>
</evidence>
<dbReference type="PROSITE" id="PS51450">
    <property type="entry name" value="LRR"/>
    <property type="match status" value="4"/>
</dbReference>
<dbReference type="AlphaFoldDB" id="A0A5B9DCL0"/>
<feature type="domain" description="Disease resistance R13L4/SHOC-2-like LRR" evidence="5">
    <location>
        <begin position="126"/>
        <end position="229"/>
    </location>
</feature>
<reference evidence="6 7" key="2">
    <citation type="journal article" date="2024" name="Int. J. Syst. Evol. Microbiol.">
        <title>Promethearchaeum syntrophicum gen. nov., sp. nov., an anaerobic, obligately syntrophic archaeon, the first isolate of the lineage 'Asgard' archaea, and proposal of the new archaeal phylum Promethearchaeota phyl. nov. and kingdom Promethearchaeati regn. nov.</title>
        <authorList>
            <person name="Imachi H."/>
            <person name="Nobu M.K."/>
            <person name="Kato S."/>
            <person name="Takaki Y."/>
            <person name="Miyazaki M."/>
            <person name="Miyata M."/>
            <person name="Ogawara M."/>
            <person name="Saito Y."/>
            <person name="Sakai S."/>
            <person name="Tahara Y.O."/>
            <person name="Takano Y."/>
            <person name="Tasumi E."/>
            <person name="Uematsu K."/>
            <person name="Yoshimura T."/>
            <person name="Itoh T."/>
            <person name="Ohkuma M."/>
            <person name="Takai K."/>
        </authorList>
    </citation>
    <scope>NUCLEOTIDE SEQUENCE [LARGE SCALE GENOMIC DNA]</scope>
    <source>
        <strain evidence="6 7">MK-D1</strain>
    </source>
</reference>
<keyword evidence="1" id="KW-0433">Leucine-rich repeat</keyword>
<dbReference type="RefSeq" id="WP_147663678.1">
    <property type="nucleotide sequence ID" value="NZ_CP042905.2"/>
</dbReference>
<evidence type="ECO:0000256" key="1">
    <source>
        <dbReference type="ARBA" id="ARBA00022614"/>
    </source>
</evidence>
<dbReference type="Gene3D" id="3.80.10.10">
    <property type="entry name" value="Ribonuclease Inhibitor"/>
    <property type="match status" value="1"/>
</dbReference>
<dbReference type="GeneID" id="41330559"/>
<dbReference type="SMART" id="SM00364">
    <property type="entry name" value="LRR_BAC"/>
    <property type="match status" value="8"/>
</dbReference>
<evidence type="ECO:0000313" key="6">
    <source>
        <dbReference type="EMBL" id="QEE16745.1"/>
    </source>
</evidence>
<dbReference type="SUPFAM" id="SSF52058">
    <property type="entry name" value="L domain-like"/>
    <property type="match status" value="1"/>
</dbReference>
<dbReference type="SMART" id="SM00369">
    <property type="entry name" value="LRR_TYP"/>
    <property type="match status" value="6"/>
</dbReference>
<proteinExistence type="predicted"/>
<dbReference type="InterPro" id="IPR050216">
    <property type="entry name" value="LRR_domain-containing"/>
</dbReference>
<dbReference type="InterPro" id="IPR001611">
    <property type="entry name" value="Leu-rich_rpt"/>
</dbReference>
<keyword evidence="2" id="KW-0677">Repeat</keyword>
<dbReference type="KEGG" id="psyt:DSAG12_02575"/>
<feature type="region of interest" description="Disordered" evidence="3">
    <location>
        <begin position="544"/>
        <end position="563"/>
    </location>
</feature>
<feature type="transmembrane region" description="Helical" evidence="4">
    <location>
        <begin position="612"/>
        <end position="638"/>
    </location>
</feature>
<feature type="domain" description="Disease resistance R13L4/SHOC-2-like LRR" evidence="5">
    <location>
        <begin position="42"/>
        <end position="113"/>
    </location>
</feature>
<accession>A0A5B9DCL0</accession>
<sequence>MIKNGEMKEEDILINYFEVLFAEGEIMKKANYETIDDHIVTLDLSECHIKELPDSIGNLKKLEKLFLNKNELRELPESIGNLINLNVLNIESNLLKNLPNSLRKLSNLKDFRLNDNLFEGKIPEIITSFNNLRILEISRNSIENLPEKLCDLKKLHRLNLNDNKIVKLPKFMGELQELEYLNLSNNNISFIPESMSKLTKLKNVLINNNSIKTFQNLIGENNNLQAISLKNNNLTKIPDSIKYLKKLKRIDISKNKITELNRSLTGLADLEYLNIENNLLIKLPDSIGNIKIFEIDGNYIEDIPPQLRKDEKIRPKIENSFNFPLIFNYFPEYQKNPDKYQYYLTLQKRLILKLRKESMKSYFWTYIKGIKKKTASEITQPWNFVLYKLNHEKNKVQREIINFRNDGKPLHLEHSHRTRTFLQFQAVFKCKQIGDWESKYKYLALLIRNLVITVETDKGGIMPLKFTDFYFKKTESGIEYQSIAFLKIDQSYSLEPFAKLNFNNVKIDYESNFLPKTSIEEKNLRTIKDEIKFLKDEIHKLVSSKSTKPRENSSNIEYNRKNEGNTYKKHQDKEINEIIKNFKNKWIDDGFPIIILKIGHGFSSKLGKLTEYLAASIIFASAFPSIFKFIYRLIIGLISMEEGMNFLQTDINIIEIPLWFELISYLPLIVLFFYLLIKFLLKHRITKN</sequence>
<feature type="transmembrane region" description="Helical" evidence="4">
    <location>
        <begin position="658"/>
        <end position="681"/>
    </location>
</feature>
<reference evidence="6 7" key="1">
    <citation type="journal article" date="2020" name="Nature">
        <title>Isolation of an archaeon at the prokaryote-eukaryote interface.</title>
        <authorList>
            <person name="Imachi H."/>
            <person name="Nobu M.K."/>
            <person name="Nakahara N."/>
            <person name="Morono Y."/>
            <person name="Ogawara M."/>
            <person name="Takaki Y."/>
            <person name="Takano Y."/>
            <person name="Uematsu K."/>
            <person name="Ikuta T."/>
            <person name="Ito M."/>
            <person name="Matsui Y."/>
            <person name="Miyazaki M."/>
            <person name="Murata K."/>
            <person name="Saito Y."/>
            <person name="Sakai S."/>
            <person name="Song C."/>
            <person name="Tasumi E."/>
            <person name="Yamanaka Y."/>
            <person name="Yamaguchi T."/>
            <person name="Kamagata Y."/>
            <person name="Tamaki H."/>
            <person name="Takai K."/>
        </authorList>
    </citation>
    <scope>NUCLEOTIDE SEQUENCE [LARGE SCALE GENOMIC DNA]</scope>
    <source>
        <strain evidence="6 7">MK-D1</strain>
    </source>
</reference>
<dbReference type="Proteomes" id="UP000321408">
    <property type="component" value="Chromosome"/>
</dbReference>
<evidence type="ECO:0000256" key="3">
    <source>
        <dbReference type="SAM" id="MobiDB-lite"/>
    </source>
</evidence>
<gene>
    <name evidence="6" type="ORF">DSAG12_02575</name>
</gene>
<dbReference type="InterPro" id="IPR032675">
    <property type="entry name" value="LRR_dom_sf"/>
</dbReference>
<keyword evidence="7" id="KW-1185">Reference proteome</keyword>
<dbReference type="Pfam" id="PF23598">
    <property type="entry name" value="LRR_14"/>
    <property type="match status" value="2"/>
</dbReference>
<organism evidence="6 7">
    <name type="scientific">Promethearchaeum syntrophicum</name>
    <dbReference type="NCBI Taxonomy" id="2594042"/>
    <lineage>
        <taxon>Archaea</taxon>
        <taxon>Promethearchaeati</taxon>
        <taxon>Promethearchaeota</taxon>
        <taxon>Promethearchaeia</taxon>
        <taxon>Promethearchaeales</taxon>
        <taxon>Promethearchaeaceae</taxon>
        <taxon>Promethearchaeum</taxon>
    </lineage>
</organism>
<protein>
    <submittedName>
        <fullName evidence="6">Leucine-rich repeat domain-containing protein</fullName>
    </submittedName>
</protein>
<dbReference type="GO" id="GO:0005737">
    <property type="term" value="C:cytoplasm"/>
    <property type="evidence" value="ECO:0007669"/>
    <property type="project" value="TreeGrafter"/>
</dbReference>
<keyword evidence="4" id="KW-0812">Transmembrane</keyword>
<evidence type="ECO:0000313" key="7">
    <source>
        <dbReference type="Proteomes" id="UP000321408"/>
    </source>
</evidence>
<evidence type="ECO:0000256" key="4">
    <source>
        <dbReference type="SAM" id="Phobius"/>
    </source>
</evidence>
<dbReference type="PANTHER" id="PTHR48051:SF1">
    <property type="entry name" value="RAS SUPPRESSOR PROTEIN 1"/>
    <property type="match status" value="1"/>
</dbReference>
<keyword evidence="4" id="KW-1133">Transmembrane helix</keyword>
<name>A0A5B9DCL0_9ARCH</name>
<dbReference type="PANTHER" id="PTHR48051">
    <property type="match status" value="1"/>
</dbReference>
<dbReference type="InterPro" id="IPR003591">
    <property type="entry name" value="Leu-rich_rpt_typical-subtyp"/>
</dbReference>
<dbReference type="EMBL" id="CP042905">
    <property type="protein sequence ID" value="QEE16745.1"/>
    <property type="molecule type" value="Genomic_DNA"/>
</dbReference>
<evidence type="ECO:0000256" key="2">
    <source>
        <dbReference type="ARBA" id="ARBA00022737"/>
    </source>
</evidence>